<reference evidence="3 4" key="1">
    <citation type="submission" date="2019-06" db="EMBL/GenBank/DDBJ databases">
        <title>Ochrobactrum cricket sp.nov., isolated from the insect Teleogryllus occipitalis living in deserted cropland.</title>
        <authorList>
            <person name="Hu M."/>
        </authorList>
    </citation>
    <scope>NUCLEOTIDE SEQUENCE [LARGE SCALE GENOMIC DNA]</scope>
    <source>
        <strain evidence="3 4">LCB8</strain>
    </source>
</reference>
<name>A0ABY2XYU9_9HYPH</name>
<keyword evidence="1" id="KW-0732">Signal</keyword>
<feature type="domain" description="DUF4142" evidence="2">
    <location>
        <begin position="29"/>
        <end position="170"/>
    </location>
</feature>
<dbReference type="RefSeq" id="WP_140026234.1">
    <property type="nucleotide sequence ID" value="NZ_JBHUFG010000044.1"/>
</dbReference>
<evidence type="ECO:0000313" key="3">
    <source>
        <dbReference type="EMBL" id="TNV10127.1"/>
    </source>
</evidence>
<gene>
    <name evidence="3" type="ORF">FIC94_20525</name>
</gene>
<sequence>MNIRATLFAVTALTFATVSLAEARDVKLSDPEIAHVAYTAGVIDAAAGKQALQKSKNRAVRDFAKTMIRDHEAVNVQALNLVKKLNVTPQDNDISKALSKAAQSKLAQLKKLRGKAFDKAYVQNEVDYHKQVNGALETTLIPNASNGELKELLKTGLKLFKSHQMHAEKLNASLR</sequence>
<evidence type="ECO:0000313" key="4">
    <source>
        <dbReference type="Proteomes" id="UP000312784"/>
    </source>
</evidence>
<keyword evidence="4" id="KW-1185">Reference proteome</keyword>
<proteinExistence type="predicted"/>
<comment type="caution">
    <text evidence="3">The sequence shown here is derived from an EMBL/GenBank/DDBJ whole genome shotgun (WGS) entry which is preliminary data.</text>
</comment>
<accession>A0ABY2XYU9</accession>
<dbReference type="Proteomes" id="UP000312784">
    <property type="component" value="Unassembled WGS sequence"/>
</dbReference>
<dbReference type="InterPro" id="IPR025419">
    <property type="entry name" value="DUF4142"/>
</dbReference>
<evidence type="ECO:0000256" key="1">
    <source>
        <dbReference type="SAM" id="SignalP"/>
    </source>
</evidence>
<dbReference type="Gene3D" id="1.20.1260.10">
    <property type="match status" value="1"/>
</dbReference>
<dbReference type="PANTHER" id="PTHR38593:SF1">
    <property type="entry name" value="BLR2558 PROTEIN"/>
    <property type="match status" value="1"/>
</dbReference>
<evidence type="ECO:0000259" key="2">
    <source>
        <dbReference type="Pfam" id="PF13628"/>
    </source>
</evidence>
<dbReference type="EMBL" id="VEWL01000019">
    <property type="protein sequence ID" value="TNV10127.1"/>
    <property type="molecule type" value="Genomic_DNA"/>
</dbReference>
<organism evidence="3 4">
    <name type="scientific">Ochrobactrum teleogrylli</name>
    <dbReference type="NCBI Taxonomy" id="2479765"/>
    <lineage>
        <taxon>Bacteria</taxon>
        <taxon>Pseudomonadati</taxon>
        <taxon>Pseudomonadota</taxon>
        <taxon>Alphaproteobacteria</taxon>
        <taxon>Hyphomicrobiales</taxon>
        <taxon>Brucellaceae</taxon>
        <taxon>Brucella/Ochrobactrum group</taxon>
        <taxon>Ochrobactrum</taxon>
    </lineage>
</organism>
<dbReference type="InterPro" id="IPR012347">
    <property type="entry name" value="Ferritin-like"/>
</dbReference>
<dbReference type="PANTHER" id="PTHR38593">
    <property type="entry name" value="BLR2558 PROTEIN"/>
    <property type="match status" value="1"/>
</dbReference>
<dbReference type="Pfam" id="PF13628">
    <property type="entry name" value="DUF4142"/>
    <property type="match status" value="1"/>
</dbReference>
<feature type="signal peptide" evidence="1">
    <location>
        <begin position="1"/>
        <end position="23"/>
    </location>
</feature>
<feature type="chain" id="PRO_5047193266" evidence="1">
    <location>
        <begin position="24"/>
        <end position="175"/>
    </location>
</feature>
<protein>
    <submittedName>
        <fullName evidence="3">DUF4142 domain-containing protein</fullName>
    </submittedName>
</protein>